<gene>
    <name evidence="1" type="ORF">SMN809_LOCUS10687</name>
</gene>
<accession>A0A8S2MXA7</accession>
<comment type="caution">
    <text evidence="1">The sequence shown here is derived from an EMBL/GenBank/DDBJ whole genome shotgun (WGS) entry which is preliminary data.</text>
</comment>
<dbReference type="Gene3D" id="3.30.420.10">
    <property type="entry name" value="Ribonuclease H-like superfamily/Ribonuclease H"/>
    <property type="match status" value="1"/>
</dbReference>
<dbReference type="EMBL" id="CAJOBI010003693">
    <property type="protein sequence ID" value="CAF3977808.1"/>
    <property type="molecule type" value="Genomic_DNA"/>
</dbReference>
<sequence length="400" mass="46518">MISDFIVQHPCGPFFSLSDVEYDKAVEKFPSLSSSDDLNYVQNSATAGINVGVEGYFNNEVILSQFERLFQLVSFKQDFEGHQFEVVVDNARTYSAREYSINEFNKGIGTKRPVDSITYVDDKGKVISISCRFTTGDHRGKTKGLLELAKELKLPCLPSIKLTELRTLLAQHAAFQNVSKLEIFARKYNIKVIFCPKFHCELNAIEGLWCHMKQYVRKKSDQTFSTMLRLIPQSRENFKERKIHMKLFRRFWHSLNAYDQENGALAGRYCDQPAQFRHRNMYLISKDHLSLETRRTILTNLQRMADEKLNRLTNEYDRKVLELTQQKYLTIVTIYIHSQLEELESQLNNLQLDTLFQEWAATRDSSRSCFLQANTSNIENILKEMESNLTKANGNKRIEV</sequence>
<evidence type="ECO:0008006" key="3">
    <source>
        <dbReference type="Google" id="ProtNLM"/>
    </source>
</evidence>
<proteinExistence type="predicted"/>
<name>A0A8S2MXA7_9BILA</name>
<organism evidence="1 2">
    <name type="scientific">Rotaria magnacalcarata</name>
    <dbReference type="NCBI Taxonomy" id="392030"/>
    <lineage>
        <taxon>Eukaryota</taxon>
        <taxon>Metazoa</taxon>
        <taxon>Spiralia</taxon>
        <taxon>Gnathifera</taxon>
        <taxon>Rotifera</taxon>
        <taxon>Eurotatoria</taxon>
        <taxon>Bdelloidea</taxon>
        <taxon>Philodinida</taxon>
        <taxon>Philodinidae</taxon>
        <taxon>Rotaria</taxon>
    </lineage>
</organism>
<evidence type="ECO:0000313" key="1">
    <source>
        <dbReference type="EMBL" id="CAF3977808.1"/>
    </source>
</evidence>
<evidence type="ECO:0000313" key="2">
    <source>
        <dbReference type="Proteomes" id="UP000676336"/>
    </source>
</evidence>
<reference evidence="1" key="1">
    <citation type="submission" date="2021-02" db="EMBL/GenBank/DDBJ databases">
        <authorList>
            <person name="Nowell W R."/>
        </authorList>
    </citation>
    <scope>NUCLEOTIDE SEQUENCE</scope>
</reference>
<dbReference type="Proteomes" id="UP000676336">
    <property type="component" value="Unassembled WGS sequence"/>
</dbReference>
<dbReference type="AlphaFoldDB" id="A0A8S2MXA7"/>
<dbReference type="InterPro" id="IPR036397">
    <property type="entry name" value="RNaseH_sf"/>
</dbReference>
<protein>
    <recommendedName>
        <fullName evidence="3">Tc1-like transposase DDE domain-containing protein</fullName>
    </recommendedName>
</protein>
<dbReference type="GO" id="GO:0003676">
    <property type="term" value="F:nucleic acid binding"/>
    <property type="evidence" value="ECO:0007669"/>
    <property type="project" value="InterPro"/>
</dbReference>